<dbReference type="GO" id="GO:0140664">
    <property type="term" value="F:ATP-dependent DNA damage sensor activity"/>
    <property type="evidence" value="ECO:0007669"/>
    <property type="project" value="InterPro"/>
</dbReference>
<keyword evidence="2" id="KW-0067">ATP-binding</keyword>
<dbReference type="GO" id="GO:0005829">
    <property type="term" value="C:cytosol"/>
    <property type="evidence" value="ECO:0007669"/>
    <property type="project" value="TreeGrafter"/>
</dbReference>
<evidence type="ECO:0000313" key="6">
    <source>
        <dbReference type="Proteomes" id="UP000823660"/>
    </source>
</evidence>
<dbReference type="Proteomes" id="UP000823660">
    <property type="component" value="Unassembled WGS sequence"/>
</dbReference>
<comment type="caution">
    <text evidence="5">The sequence shown here is derived from an EMBL/GenBank/DDBJ whole genome shotgun (WGS) entry which is preliminary data.</text>
</comment>
<dbReference type="PANTHER" id="PTHR11361">
    <property type="entry name" value="DNA MISMATCH REPAIR PROTEIN MUTS FAMILY MEMBER"/>
    <property type="match status" value="1"/>
</dbReference>
<evidence type="ECO:0000256" key="1">
    <source>
        <dbReference type="ARBA" id="ARBA00022741"/>
    </source>
</evidence>
<dbReference type="SUPFAM" id="SSF52540">
    <property type="entry name" value="P-loop containing nucleoside triphosphate hydrolases"/>
    <property type="match status" value="1"/>
</dbReference>
<accession>A0A9D9I872</accession>
<keyword evidence="3" id="KW-0238">DNA-binding</keyword>
<proteinExistence type="predicted"/>
<dbReference type="InterPro" id="IPR000432">
    <property type="entry name" value="DNA_mismatch_repair_MutS_C"/>
</dbReference>
<evidence type="ECO:0000313" key="5">
    <source>
        <dbReference type="EMBL" id="MBO8467706.1"/>
    </source>
</evidence>
<dbReference type="InterPro" id="IPR045076">
    <property type="entry name" value="MutS"/>
</dbReference>
<name>A0A9D9I872_9BACT</name>
<dbReference type="SMART" id="SM00534">
    <property type="entry name" value="MUTSac"/>
    <property type="match status" value="1"/>
</dbReference>
<dbReference type="AlphaFoldDB" id="A0A9D9I872"/>
<dbReference type="Pfam" id="PF00488">
    <property type="entry name" value="MutS_V"/>
    <property type="match status" value="1"/>
</dbReference>
<organism evidence="5 6">
    <name type="scientific">Candidatus Cryptobacteroides faecipullorum</name>
    <dbReference type="NCBI Taxonomy" id="2840764"/>
    <lineage>
        <taxon>Bacteria</taxon>
        <taxon>Pseudomonadati</taxon>
        <taxon>Bacteroidota</taxon>
        <taxon>Bacteroidia</taxon>
        <taxon>Bacteroidales</taxon>
        <taxon>Candidatus Cryptobacteroides</taxon>
    </lineage>
</organism>
<protein>
    <recommendedName>
        <fullName evidence="4">DNA mismatch repair proteins mutS family domain-containing protein</fullName>
    </recommendedName>
</protein>
<keyword evidence="1" id="KW-0547">Nucleotide-binding</keyword>
<dbReference type="GO" id="GO:0005524">
    <property type="term" value="F:ATP binding"/>
    <property type="evidence" value="ECO:0007669"/>
    <property type="project" value="UniProtKB-KW"/>
</dbReference>
<evidence type="ECO:0000256" key="2">
    <source>
        <dbReference type="ARBA" id="ARBA00022840"/>
    </source>
</evidence>
<reference evidence="5" key="1">
    <citation type="submission" date="2020-10" db="EMBL/GenBank/DDBJ databases">
        <authorList>
            <person name="Gilroy R."/>
        </authorList>
    </citation>
    <scope>NUCLEOTIDE SEQUENCE</scope>
    <source>
        <strain evidence="5">B1-15692</strain>
    </source>
</reference>
<dbReference type="PANTHER" id="PTHR11361:SF99">
    <property type="entry name" value="DNA MISMATCH REPAIR PROTEIN"/>
    <property type="match status" value="1"/>
</dbReference>
<feature type="domain" description="DNA mismatch repair proteins mutS family" evidence="4">
    <location>
        <begin position="1"/>
        <end position="164"/>
    </location>
</feature>
<dbReference type="Gene3D" id="3.40.50.300">
    <property type="entry name" value="P-loop containing nucleotide triphosphate hydrolases"/>
    <property type="match status" value="1"/>
</dbReference>
<evidence type="ECO:0000256" key="3">
    <source>
        <dbReference type="ARBA" id="ARBA00023125"/>
    </source>
</evidence>
<dbReference type="EMBL" id="JADIMH010000047">
    <property type="protein sequence ID" value="MBO8467706.1"/>
    <property type="molecule type" value="Genomic_DNA"/>
</dbReference>
<dbReference type="InterPro" id="IPR027417">
    <property type="entry name" value="P-loop_NTPase"/>
</dbReference>
<dbReference type="GO" id="GO:0006298">
    <property type="term" value="P:mismatch repair"/>
    <property type="evidence" value="ECO:0007669"/>
    <property type="project" value="InterPro"/>
</dbReference>
<reference evidence="5" key="2">
    <citation type="journal article" date="2021" name="PeerJ">
        <title>Extensive microbial diversity within the chicken gut microbiome revealed by metagenomics and culture.</title>
        <authorList>
            <person name="Gilroy R."/>
            <person name="Ravi A."/>
            <person name="Getino M."/>
            <person name="Pursley I."/>
            <person name="Horton D.L."/>
            <person name="Alikhan N.F."/>
            <person name="Baker D."/>
            <person name="Gharbi K."/>
            <person name="Hall N."/>
            <person name="Watson M."/>
            <person name="Adriaenssens E.M."/>
            <person name="Foster-Nyarko E."/>
            <person name="Jarju S."/>
            <person name="Secka A."/>
            <person name="Antonio M."/>
            <person name="Oren A."/>
            <person name="Chaudhuri R.R."/>
            <person name="La Ragione R."/>
            <person name="Hildebrand F."/>
            <person name="Pallen M.J."/>
        </authorList>
    </citation>
    <scope>NUCLEOTIDE SEQUENCE</scope>
    <source>
        <strain evidence="5">B1-15692</strain>
    </source>
</reference>
<dbReference type="GO" id="GO:0030983">
    <property type="term" value="F:mismatched DNA binding"/>
    <property type="evidence" value="ECO:0007669"/>
    <property type="project" value="InterPro"/>
</dbReference>
<gene>
    <name evidence="5" type="ORF">IAB99_08095</name>
</gene>
<sequence length="167" mass="18736">MAGKSTFLRTIGVSFILAANGAAVCARRFAFVPVSLFSSMRTADNLSKDTSYFQAELSRLRQMLEHIRSHTYTLVILDEILKGTNSGDKLKGSLLILEELSRHDVSGIIATHDLGITDLENRYPDKFLNYCFEIGLSDTIRFSYKISRGIARNMNASHLIEIMLDKI</sequence>
<evidence type="ECO:0000259" key="4">
    <source>
        <dbReference type="SMART" id="SM00534"/>
    </source>
</evidence>